<dbReference type="EMBL" id="AP028947">
    <property type="protein sequence ID" value="BET27559.1"/>
    <property type="molecule type" value="Genomic_DNA"/>
</dbReference>
<evidence type="ECO:0000256" key="2">
    <source>
        <dbReference type="ARBA" id="ARBA00022448"/>
    </source>
</evidence>
<dbReference type="Pfam" id="PF00006">
    <property type="entry name" value="ATP-synt_ab"/>
    <property type="match status" value="1"/>
</dbReference>
<reference evidence="12 13" key="1">
    <citation type="submission" date="2023-10" db="EMBL/GenBank/DDBJ databases">
        <title>Complete Genome Sequence of Limnobacter thiooxidans CS-K2T, Isolated from freshwater lake sediments in Bavaria, Germany.</title>
        <authorList>
            <person name="Naruki M."/>
            <person name="Watanabe A."/>
            <person name="Warashina T."/>
            <person name="Morita T."/>
            <person name="Arakawa K."/>
        </authorList>
    </citation>
    <scope>NUCLEOTIDE SEQUENCE [LARGE SCALE GENOMIC DNA]</scope>
    <source>
        <strain evidence="12 13">CS-K2</strain>
    </source>
</reference>
<dbReference type="InterPro" id="IPR050053">
    <property type="entry name" value="ATPase_alpha/beta_chains"/>
</dbReference>
<dbReference type="PANTHER" id="PTHR15184">
    <property type="entry name" value="ATP SYNTHASE"/>
    <property type="match status" value="1"/>
</dbReference>
<protein>
    <submittedName>
        <fullName evidence="12">Type III secretion system ATPase HrcN</fullName>
    </submittedName>
</protein>
<dbReference type="AlphaFoldDB" id="A0AA86J0X4"/>
<gene>
    <name evidence="12" type="primary">hrcN</name>
    <name evidence="12" type="ORF">RGQ30_30600</name>
</gene>
<keyword evidence="13" id="KW-1185">Reference proteome</keyword>
<dbReference type="InterPro" id="IPR027417">
    <property type="entry name" value="P-loop_NTPase"/>
</dbReference>
<dbReference type="Pfam" id="PF02874">
    <property type="entry name" value="ATP-synt_ab_N"/>
    <property type="match status" value="1"/>
</dbReference>
<keyword evidence="5" id="KW-0067">ATP-binding</keyword>
<dbReference type="InterPro" id="IPR003593">
    <property type="entry name" value="AAA+_ATPase"/>
</dbReference>
<keyword evidence="4" id="KW-0547">Nucleotide-binding</keyword>
<proteinExistence type="predicted"/>
<keyword evidence="6" id="KW-0653">Protein transport</keyword>
<evidence type="ECO:0000256" key="8">
    <source>
        <dbReference type="ARBA" id="ARBA00023136"/>
    </source>
</evidence>
<dbReference type="PANTHER" id="PTHR15184:SF9">
    <property type="entry name" value="SPI-1 TYPE 3 SECRETION SYSTEM ATPASE"/>
    <property type="match status" value="1"/>
</dbReference>
<dbReference type="GO" id="GO:0030254">
    <property type="term" value="P:protein secretion by the type III secretion system"/>
    <property type="evidence" value="ECO:0007669"/>
    <property type="project" value="InterPro"/>
</dbReference>
<dbReference type="Pfam" id="PF18269">
    <property type="entry name" value="T3SS_ATPase_C"/>
    <property type="match status" value="1"/>
</dbReference>
<keyword evidence="9" id="KW-0139">CF(1)</keyword>
<dbReference type="GO" id="GO:0005737">
    <property type="term" value="C:cytoplasm"/>
    <property type="evidence" value="ECO:0007669"/>
    <property type="project" value="UniProtKB-SubCell"/>
</dbReference>
<evidence type="ECO:0000256" key="3">
    <source>
        <dbReference type="ARBA" id="ARBA00022490"/>
    </source>
</evidence>
<dbReference type="InterPro" id="IPR000194">
    <property type="entry name" value="ATPase_F1/V1/A1_a/bsu_nucl-bd"/>
</dbReference>
<comment type="subcellular location">
    <subcellularLocation>
        <location evidence="1">Cytoplasm</location>
    </subcellularLocation>
</comment>
<keyword evidence="8" id="KW-0472">Membrane</keyword>
<dbReference type="NCBIfam" id="TIGR01026">
    <property type="entry name" value="fliI_yscN"/>
    <property type="match status" value="1"/>
</dbReference>
<comment type="catalytic activity">
    <reaction evidence="10">
        <text>ATP + H2O + cellular proteinSide 1 = ADP + phosphate + cellular proteinSide 2.</text>
        <dbReference type="EC" id="7.4.2.8"/>
    </reaction>
</comment>
<dbReference type="GO" id="GO:0045259">
    <property type="term" value="C:proton-transporting ATP synthase complex"/>
    <property type="evidence" value="ECO:0007669"/>
    <property type="project" value="UniProtKB-KW"/>
</dbReference>
<evidence type="ECO:0000256" key="6">
    <source>
        <dbReference type="ARBA" id="ARBA00022927"/>
    </source>
</evidence>
<dbReference type="PROSITE" id="PS00152">
    <property type="entry name" value="ATPASE_ALPHA_BETA"/>
    <property type="match status" value="1"/>
</dbReference>
<keyword evidence="7" id="KW-1278">Translocase</keyword>
<dbReference type="GO" id="GO:0046933">
    <property type="term" value="F:proton-transporting ATP synthase activity, rotational mechanism"/>
    <property type="evidence" value="ECO:0007669"/>
    <property type="project" value="TreeGrafter"/>
</dbReference>
<feature type="domain" description="AAA+ ATPase" evidence="11">
    <location>
        <begin position="172"/>
        <end position="354"/>
    </location>
</feature>
<dbReference type="GO" id="GO:0005524">
    <property type="term" value="F:ATP binding"/>
    <property type="evidence" value="ECO:0007669"/>
    <property type="project" value="UniProtKB-KW"/>
</dbReference>
<evidence type="ECO:0000256" key="9">
    <source>
        <dbReference type="ARBA" id="ARBA00023196"/>
    </source>
</evidence>
<dbReference type="GO" id="GO:0016887">
    <property type="term" value="F:ATP hydrolysis activity"/>
    <property type="evidence" value="ECO:0007669"/>
    <property type="project" value="InterPro"/>
</dbReference>
<dbReference type="SUPFAM" id="SSF52540">
    <property type="entry name" value="P-loop containing nucleoside triphosphate hydrolases"/>
    <property type="match status" value="1"/>
</dbReference>
<dbReference type="InterPro" id="IPR020003">
    <property type="entry name" value="ATPase_a/bsu_AS"/>
</dbReference>
<evidence type="ECO:0000259" key="11">
    <source>
        <dbReference type="SMART" id="SM00382"/>
    </source>
</evidence>
<keyword evidence="2" id="KW-0813">Transport</keyword>
<dbReference type="InterPro" id="IPR004100">
    <property type="entry name" value="ATPase_F1/V1/A1_a/bsu_N"/>
</dbReference>
<dbReference type="Gene3D" id="3.40.50.12240">
    <property type="match status" value="1"/>
</dbReference>
<evidence type="ECO:0000256" key="10">
    <source>
        <dbReference type="ARBA" id="ARBA00034006"/>
    </source>
</evidence>
<sequence>MQANNLAALEQGTIDQLRERLVNLNPVRRIGYVSEIVVSVVKAHLPTVLLGELCEIEASDGRIVLGEVIAFTENLATISCLQSVVGIALGSTVRPLGRPHSVKPGARQLSLILDGMGRNLADPLNSRDSVLSLDPDASPVIRPAPPATSRPPVKQALITQVKVIDNLLSFGVGQRVGIFAPPGCGKSTLMAQIVRGAKVDAVVFGLVGERGRELREFIENEIDSTIRQRSFFVCATSDKSPIERVRAAFTAMSVAEYLRDQGKSVLLLIDSITRLARAQREIGLMAGEPATQAGFTPSVYSILPALVERAGRTETGSITAIFTVLMEGDRIEDDPIASEAKSLLDGHIVLTPKLVERNHFPAIDPLRSLSRVMHSVADEKTKRAAAGLRRIYSLYQEVELLVRLNEYKTGTDALIDEAVKVKPMLDAWCQQNRMQPVDPAQALRQLEELVSSFLAITEQDTMNGFNR</sequence>
<evidence type="ECO:0000256" key="1">
    <source>
        <dbReference type="ARBA" id="ARBA00004496"/>
    </source>
</evidence>
<dbReference type="InterPro" id="IPR005714">
    <property type="entry name" value="ATPase_T3SS_FliI/YscN"/>
</dbReference>
<accession>A0AA86J0X4</accession>
<dbReference type="RefSeq" id="WP_130557375.1">
    <property type="nucleotide sequence ID" value="NZ_AP028947.1"/>
</dbReference>
<keyword evidence="9" id="KW-0066">ATP synthesis</keyword>
<evidence type="ECO:0000256" key="4">
    <source>
        <dbReference type="ARBA" id="ARBA00022741"/>
    </source>
</evidence>
<dbReference type="GO" id="GO:0008564">
    <property type="term" value="F:protein-exporting ATPase activity"/>
    <property type="evidence" value="ECO:0007669"/>
    <property type="project" value="UniProtKB-EC"/>
</dbReference>
<keyword evidence="3" id="KW-0963">Cytoplasm</keyword>
<dbReference type="GO" id="GO:0030257">
    <property type="term" value="C:type III protein secretion system complex"/>
    <property type="evidence" value="ECO:0007669"/>
    <property type="project" value="InterPro"/>
</dbReference>
<organism evidence="12 13">
    <name type="scientific">Limnobacter thiooxidans</name>
    <dbReference type="NCBI Taxonomy" id="131080"/>
    <lineage>
        <taxon>Bacteria</taxon>
        <taxon>Pseudomonadati</taxon>
        <taxon>Pseudomonadota</taxon>
        <taxon>Betaproteobacteria</taxon>
        <taxon>Burkholderiales</taxon>
        <taxon>Burkholderiaceae</taxon>
        <taxon>Limnobacter</taxon>
    </lineage>
</organism>
<dbReference type="KEGG" id="lto:RGQ30_30600"/>
<dbReference type="Proteomes" id="UP001329151">
    <property type="component" value="Chromosome"/>
</dbReference>
<dbReference type="SMART" id="SM00382">
    <property type="entry name" value="AAA"/>
    <property type="match status" value="1"/>
</dbReference>
<evidence type="ECO:0000256" key="5">
    <source>
        <dbReference type="ARBA" id="ARBA00022840"/>
    </source>
</evidence>
<evidence type="ECO:0000313" key="12">
    <source>
        <dbReference type="EMBL" id="BET27559.1"/>
    </source>
</evidence>
<evidence type="ECO:0000313" key="13">
    <source>
        <dbReference type="Proteomes" id="UP001329151"/>
    </source>
</evidence>
<evidence type="ECO:0000256" key="7">
    <source>
        <dbReference type="ARBA" id="ARBA00022967"/>
    </source>
</evidence>
<name>A0AA86J0X4_9BURK</name>
<dbReference type="InterPro" id="IPR040627">
    <property type="entry name" value="T3SS_ATPase_C"/>
</dbReference>